<dbReference type="SUPFAM" id="SSF48371">
    <property type="entry name" value="ARM repeat"/>
    <property type="match status" value="1"/>
</dbReference>
<evidence type="ECO:0000313" key="4">
    <source>
        <dbReference type="Proteomes" id="UP001622594"/>
    </source>
</evidence>
<accession>A0ABZ1LFE8</accession>
<dbReference type="Proteomes" id="UP001622594">
    <property type="component" value="Chromosome"/>
</dbReference>
<evidence type="ECO:0000313" key="3">
    <source>
        <dbReference type="EMBL" id="WTR73110.1"/>
    </source>
</evidence>
<dbReference type="Gene3D" id="1.25.10.10">
    <property type="entry name" value="Leucine-rich Repeat Variant"/>
    <property type="match status" value="2"/>
</dbReference>
<organism evidence="3 4">
    <name type="scientific">Streptomyces zaomyceticus</name>
    <dbReference type="NCBI Taxonomy" id="68286"/>
    <lineage>
        <taxon>Bacteria</taxon>
        <taxon>Bacillati</taxon>
        <taxon>Actinomycetota</taxon>
        <taxon>Actinomycetes</taxon>
        <taxon>Kitasatosporales</taxon>
        <taxon>Streptomycetaceae</taxon>
        <taxon>Streptomyces</taxon>
    </lineage>
</organism>
<gene>
    <name evidence="3" type="ORF">OG814_29425</name>
</gene>
<protein>
    <submittedName>
        <fullName evidence="3">HEAT repeat domain-containing protein</fullName>
    </submittedName>
</protein>
<evidence type="ECO:0000256" key="1">
    <source>
        <dbReference type="ARBA" id="ARBA00022737"/>
    </source>
</evidence>
<name>A0ABZ1LFE8_9ACTN</name>
<sequence>MTPHAPTGAPDDGHSGGPDGGIDAVARHSGGPDDGIDAIAWDTLRHAYGPATDVPAQLRALYRPEDSRTAADQLLTNIHHQGGTVVSSAVAALPFVVRAAADPEVTARADLLELIACLAHEGNRAKERWIAPGWAEAWDLAVPALLPVLHDASPRVRAAVVEALSEAWGRADEMLAALWTRWSLESVPEVRDRIVEAAGELAGHADLERAGTVRRLWELTEPGASAALRLRAVEALRTADPDGADPRYARVVTEVLDGGDLGGRPLTRTIGLLGEDRAARVALTGRLLGNADASVRREALEAVAGELGRWRSAVPALLPTVAAHLDDPEPDNRLFAVRVLGMCGAAARPWADRLAGMVDDRGEPYPPARDHALWALTRIGDARCVAPLARRLAGERPGFSYFGIHSSGWWTHDLGLRETLAPLAAHAGVLLPPLRARLAAARSADETRALCQVLTDWGPAAAPALPELCALLKTAGAVWAADALAAIGPEAAAVVDRARLRALIDTPPKGQEAFAPRSLALAYGRLTGDREPALALFLPHKDTLLGRDSAVTVLGELGAASTPYAGWVRELLHRYPTGRLPLRAGEALWRITGRADEVVPVLVGAIEPFARGGARPSVTETVRLLAGIGPAAHPAVPVLRAFLDADERPVEHGSWRSVPDDDALCDAARAALLSIGADSSRHS</sequence>
<reference evidence="3 4" key="1">
    <citation type="submission" date="2022-10" db="EMBL/GenBank/DDBJ databases">
        <title>The complete genomes of actinobacterial strains from the NBC collection.</title>
        <authorList>
            <person name="Joergensen T.S."/>
            <person name="Alvarez Arevalo M."/>
            <person name="Sterndorff E.B."/>
            <person name="Faurdal D."/>
            <person name="Vuksanovic O."/>
            <person name="Mourched A.-S."/>
            <person name="Charusanti P."/>
            <person name="Shaw S."/>
            <person name="Blin K."/>
            <person name="Weber T."/>
        </authorList>
    </citation>
    <scope>NUCLEOTIDE SEQUENCE [LARGE SCALE GENOMIC DNA]</scope>
    <source>
        <strain evidence="3 4">NBC_00123</strain>
    </source>
</reference>
<dbReference type="InterPro" id="IPR016024">
    <property type="entry name" value="ARM-type_fold"/>
</dbReference>
<keyword evidence="1" id="KW-0677">Repeat</keyword>
<dbReference type="RefSeq" id="WP_406336059.1">
    <property type="nucleotide sequence ID" value="NZ_CP108188.1"/>
</dbReference>
<feature type="region of interest" description="Disordered" evidence="2">
    <location>
        <begin position="1"/>
        <end position="29"/>
    </location>
</feature>
<keyword evidence="4" id="KW-1185">Reference proteome</keyword>
<dbReference type="Pfam" id="PF02985">
    <property type="entry name" value="HEAT"/>
    <property type="match status" value="1"/>
</dbReference>
<proteinExistence type="predicted"/>
<dbReference type="InterPro" id="IPR000357">
    <property type="entry name" value="HEAT"/>
</dbReference>
<dbReference type="EMBL" id="CP108188">
    <property type="protein sequence ID" value="WTR73110.1"/>
    <property type="molecule type" value="Genomic_DNA"/>
</dbReference>
<evidence type="ECO:0000256" key="2">
    <source>
        <dbReference type="SAM" id="MobiDB-lite"/>
    </source>
</evidence>
<dbReference type="InterPro" id="IPR011989">
    <property type="entry name" value="ARM-like"/>
</dbReference>